<name>A0A7V7RKI0_9BACI</name>
<evidence type="ECO:0000259" key="1">
    <source>
        <dbReference type="Pfam" id="PF07883"/>
    </source>
</evidence>
<evidence type="ECO:0000313" key="3">
    <source>
        <dbReference type="Proteomes" id="UP000441354"/>
    </source>
</evidence>
<dbReference type="InterPro" id="IPR014710">
    <property type="entry name" value="RmlC-like_jellyroll"/>
</dbReference>
<dbReference type="InterPro" id="IPR011051">
    <property type="entry name" value="RmlC_Cupin_sf"/>
</dbReference>
<dbReference type="Pfam" id="PF07883">
    <property type="entry name" value="Cupin_2"/>
    <property type="match status" value="1"/>
</dbReference>
<accession>A0A7V7RKI0</accession>
<protein>
    <submittedName>
        <fullName evidence="2">Cupin domain-containing protein</fullName>
    </submittedName>
</protein>
<dbReference type="CDD" id="cd02219">
    <property type="entry name" value="cupin_YjlB-like"/>
    <property type="match status" value="1"/>
</dbReference>
<dbReference type="Proteomes" id="UP000441354">
    <property type="component" value="Unassembled WGS sequence"/>
</dbReference>
<sequence>MNMDVTSFYLKDDGQIPNNSDLPVVVYKGAFDDGLPIQETFQQHNWKGSWTGDVFDFHHYHSNTHEVLAVKEGEATILVGGDEGERLQLKKGDAIVLPAGTGHKKLESSHDFEVVGAYPNGASYNTRKQDPADRTQAISEIKNVPVPNQDPIFGEEGPLLEKWIK</sequence>
<dbReference type="Gene3D" id="2.60.120.10">
    <property type="entry name" value="Jelly Rolls"/>
    <property type="match status" value="1"/>
</dbReference>
<gene>
    <name evidence="2" type="ORF">F7732_14165</name>
</gene>
<proteinExistence type="predicted"/>
<dbReference type="InterPro" id="IPR047121">
    <property type="entry name" value="YjiB-like"/>
</dbReference>
<dbReference type="PIRSF" id="PIRSF019307">
    <property type="entry name" value="UCP019307"/>
    <property type="match status" value="1"/>
</dbReference>
<dbReference type="InterPro" id="IPR014500">
    <property type="entry name" value="UCP019307_cupin"/>
</dbReference>
<reference evidence="2 3" key="1">
    <citation type="journal article" date="2014" name="Arch. Microbiol.">
        <title>Bacillus mesophilum sp. nov., strain IITR-54T, a novel 4-chlorobiphenyl dechlorinating bacterium.</title>
        <authorList>
            <person name="Manickam N."/>
            <person name="Singh N.K."/>
            <person name="Bajaj A."/>
            <person name="Kumar R.M."/>
            <person name="Kaur G."/>
            <person name="Kaur N."/>
            <person name="Bala M."/>
            <person name="Kumar A."/>
            <person name="Mayilraj S."/>
        </authorList>
    </citation>
    <scope>NUCLEOTIDE SEQUENCE [LARGE SCALE GENOMIC DNA]</scope>
    <source>
        <strain evidence="2 3">IITR-54</strain>
    </source>
</reference>
<keyword evidence="3" id="KW-1185">Reference proteome</keyword>
<dbReference type="InterPro" id="IPR013096">
    <property type="entry name" value="Cupin_2"/>
</dbReference>
<comment type="caution">
    <text evidence="2">The sequence shown here is derived from an EMBL/GenBank/DDBJ whole genome shotgun (WGS) entry which is preliminary data.</text>
</comment>
<dbReference type="EMBL" id="WBOT01000004">
    <property type="protein sequence ID" value="KAB2331812.1"/>
    <property type="molecule type" value="Genomic_DNA"/>
</dbReference>
<dbReference type="OrthoDB" id="9791759at2"/>
<dbReference type="RefSeq" id="WP_151574682.1">
    <property type="nucleotide sequence ID" value="NZ_WBOT01000004.1"/>
</dbReference>
<feature type="domain" description="Cupin type-2" evidence="1">
    <location>
        <begin position="58"/>
        <end position="104"/>
    </location>
</feature>
<organism evidence="2 3">
    <name type="scientific">Bacillus mesophilum</name>
    <dbReference type="NCBI Taxonomy" id="1071718"/>
    <lineage>
        <taxon>Bacteria</taxon>
        <taxon>Bacillati</taxon>
        <taxon>Bacillota</taxon>
        <taxon>Bacilli</taxon>
        <taxon>Bacillales</taxon>
        <taxon>Bacillaceae</taxon>
        <taxon>Bacillus</taxon>
    </lineage>
</organism>
<dbReference type="AlphaFoldDB" id="A0A7V7RKI0"/>
<dbReference type="PANTHER" id="PTHR36448:SF2">
    <property type="entry name" value="CUPIN TYPE-1 DOMAIN-CONTAINING PROTEIN"/>
    <property type="match status" value="1"/>
</dbReference>
<dbReference type="SUPFAM" id="SSF51182">
    <property type="entry name" value="RmlC-like cupins"/>
    <property type="match status" value="1"/>
</dbReference>
<dbReference type="PANTHER" id="PTHR36448">
    <property type="entry name" value="BLR7373 PROTEIN"/>
    <property type="match status" value="1"/>
</dbReference>
<evidence type="ECO:0000313" key="2">
    <source>
        <dbReference type="EMBL" id="KAB2331812.1"/>
    </source>
</evidence>